<evidence type="ECO:0000256" key="5">
    <source>
        <dbReference type="RuleBase" id="RU004020"/>
    </source>
</evidence>
<evidence type="ECO:0000256" key="3">
    <source>
        <dbReference type="ARBA" id="ARBA00023125"/>
    </source>
</evidence>
<evidence type="ECO:0000259" key="6">
    <source>
        <dbReference type="SMART" id="SM00415"/>
    </source>
</evidence>
<dbReference type="GO" id="GO:0003700">
    <property type="term" value="F:DNA-binding transcription factor activity"/>
    <property type="evidence" value="ECO:0007669"/>
    <property type="project" value="InterPro"/>
</dbReference>
<keyword evidence="4" id="KW-0539">Nucleus</keyword>
<evidence type="ECO:0000256" key="1">
    <source>
        <dbReference type="ARBA" id="ARBA00004123"/>
    </source>
</evidence>
<dbReference type="GO" id="GO:0043565">
    <property type="term" value="F:sequence-specific DNA binding"/>
    <property type="evidence" value="ECO:0007669"/>
    <property type="project" value="InterPro"/>
</dbReference>
<dbReference type="OrthoDB" id="60033at2759"/>
<reference evidence="7" key="1">
    <citation type="submission" date="2022-07" db="EMBL/GenBank/DDBJ databases">
        <title>Phylogenomic reconstructions and comparative analyses of Kickxellomycotina fungi.</title>
        <authorList>
            <person name="Reynolds N.K."/>
            <person name="Stajich J.E."/>
            <person name="Barry K."/>
            <person name="Grigoriev I.V."/>
            <person name="Crous P."/>
            <person name="Smith M.E."/>
        </authorList>
    </citation>
    <scope>NUCLEOTIDE SEQUENCE</scope>
    <source>
        <strain evidence="7">IMI 214461</strain>
    </source>
</reference>
<protein>
    <recommendedName>
        <fullName evidence="6">HSF-type DNA-binding domain-containing protein</fullName>
    </recommendedName>
</protein>
<evidence type="ECO:0000256" key="4">
    <source>
        <dbReference type="ARBA" id="ARBA00023242"/>
    </source>
</evidence>
<evidence type="ECO:0000313" key="8">
    <source>
        <dbReference type="Proteomes" id="UP001150907"/>
    </source>
</evidence>
<dbReference type="PANTHER" id="PTHR10015:SF427">
    <property type="entry name" value="HEAT SHOCK FACTOR PROTEIN"/>
    <property type="match status" value="1"/>
</dbReference>
<proteinExistence type="inferred from homology"/>
<dbReference type="SUPFAM" id="SSF46785">
    <property type="entry name" value="Winged helix' DNA-binding domain"/>
    <property type="match status" value="1"/>
</dbReference>
<sequence length="143" mass="16914">MPKSSLRAQERAAQSQINSTNKNTFVFTLYRILNDNNYTCLHWSIDGLMVVIESPEDVQAKILPVHFHTDKYSSFTRQFHIYGFKRKTDGRKEKRLQGYCLFLHPDFRRNRFDRLGNIKRKAIIKDKFNEKLEYKSGAVLMGH</sequence>
<name>A0A9W8BMP4_9FUNG</name>
<comment type="similarity">
    <text evidence="2 5">Belongs to the HSF family.</text>
</comment>
<dbReference type="Proteomes" id="UP001150907">
    <property type="component" value="Unassembled WGS sequence"/>
</dbReference>
<gene>
    <name evidence="7" type="ORF">H4R26_001126</name>
</gene>
<accession>A0A9W8BMP4</accession>
<comment type="subcellular location">
    <subcellularLocation>
        <location evidence="1">Nucleus</location>
    </subcellularLocation>
</comment>
<dbReference type="Gene3D" id="1.10.10.10">
    <property type="entry name" value="Winged helix-like DNA-binding domain superfamily/Winged helix DNA-binding domain"/>
    <property type="match status" value="1"/>
</dbReference>
<dbReference type="SMART" id="SM00415">
    <property type="entry name" value="HSF"/>
    <property type="match status" value="1"/>
</dbReference>
<dbReference type="PANTHER" id="PTHR10015">
    <property type="entry name" value="HEAT SHOCK TRANSCRIPTION FACTOR"/>
    <property type="match status" value="1"/>
</dbReference>
<keyword evidence="8" id="KW-1185">Reference proteome</keyword>
<keyword evidence="3" id="KW-0238">DNA-binding</keyword>
<dbReference type="InterPro" id="IPR036388">
    <property type="entry name" value="WH-like_DNA-bd_sf"/>
</dbReference>
<organism evidence="7 8">
    <name type="scientific">Coemansia thaxteri</name>
    <dbReference type="NCBI Taxonomy" id="2663907"/>
    <lineage>
        <taxon>Eukaryota</taxon>
        <taxon>Fungi</taxon>
        <taxon>Fungi incertae sedis</taxon>
        <taxon>Zoopagomycota</taxon>
        <taxon>Kickxellomycotina</taxon>
        <taxon>Kickxellomycetes</taxon>
        <taxon>Kickxellales</taxon>
        <taxon>Kickxellaceae</taxon>
        <taxon>Coemansia</taxon>
    </lineage>
</organism>
<evidence type="ECO:0000256" key="2">
    <source>
        <dbReference type="ARBA" id="ARBA00006403"/>
    </source>
</evidence>
<feature type="non-terminal residue" evidence="7">
    <location>
        <position position="1"/>
    </location>
</feature>
<dbReference type="GO" id="GO:0005634">
    <property type="term" value="C:nucleus"/>
    <property type="evidence" value="ECO:0007669"/>
    <property type="project" value="UniProtKB-SubCell"/>
</dbReference>
<dbReference type="EMBL" id="JANBQF010000045">
    <property type="protein sequence ID" value="KAJ2006853.1"/>
    <property type="molecule type" value="Genomic_DNA"/>
</dbReference>
<dbReference type="Pfam" id="PF00447">
    <property type="entry name" value="HSF_DNA-bind"/>
    <property type="match status" value="1"/>
</dbReference>
<dbReference type="AlphaFoldDB" id="A0A9W8BMP4"/>
<evidence type="ECO:0000313" key="7">
    <source>
        <dbReference type="EMBL" id="KAJ2006853.1"/>
    </source>
</evidence>
<dbReference type="InterPro" id="IPR000232">
    <property type="entry name" value="HSF_DNA-bd"/>
</dbReference>
<comment type="caution">
    <text evidence="7">The sequence shown here is derived from an EMBL/GenBank/DDBJ whole genome shotgun (WGS) entry which is preliminary data.</text>
</comment>
<dbReference type="InterPro" id="IPR036390">
    <property type="entry name" value="WH_DNA-bd_sf"/>
</dbReference>
<feature type="domain" description="HSF-type DNA-binding" evidence="6">
    <location>
        <begin position="21"/>
        <end position="121"/>
    </location>
</feature>